<dbReference type="PROSITE" id="PS50109">
    <property type="entry name" value="HIS_KIN"/>
    <property type="match status" value="1"/>
</dbReference>
<dbReference type="InterPro" id="IPR050640">
    <property type="entry name" value="Bact_2-comp_sensor_kinase"/>
</dbReference>
<evidence type="ECO:0000256" key="3">
    <source>
        <dbReference type="ARBA" id="ARBA00012438"/>
    </source>
</evidence>
<dbReference type="Pfam" id="PF06580">
    <property type="entry name" value="His_kinase"/>
    <property type="match status" value="1"/>
</dbReference>
<dbReference type="RefSeq" id="WP_243126088.1">
    <property type="nucleotide sequence ID" value="NZ_CP035945.1"/>
</dbReference>
<dbReference type="SUPFAM" id="SSF158472">
    <property type="entry name" value="HAMP domain-like"/>
    <property type="match status" value="1"/>
</dbReference>
<evidence type="ECO:0000313" key="11">
    <source>
        <dbReference type="EMBL" id="QBE96667.1"/>
    </source>
</evidence>
<evidence type="ECO:0000256" key="5">
    <source>
        <dbReference type="ARBA" id="ARBA00022679"/>
    </source>
</evidence>
<evidence type="ECO:0000256" key="7">
    <source>
        <dbReference type="ARBA" id="ARBA00023012"/>
    </source>
</evidence>
<evidence type="ECO:0000256" key="6">
    <source>
        <dbReference type="ARBA" id="ARBA00022777"/>
    </source>
</evidence>
<organism evidence="11 12">
    <name type="scientific">Blautia producta</name>
    <dbReference type="NCBI Taxonomy" id="33035"/>
    <lineage>
        <taxon>Bacteria</taxon>
        <taxon>Bacillati</taxon>
        <taxon>Bacillota</taxon>
        <taxon>Clostridia</taxon>
        <taxon>Lachnospirales</taxon>
        <taxon>Lachnospiraceae</taxon>
        <taxon>Blautia</taxon>
    </lineage>
</organism>
<comment type="catalytic activity">
    <reaction evidence="1">
        <text>ATP + protein L-histidine = ADP + protein N-phospho-L-histidine.</text>
        <dbReference type="EC" id="2.7.13.3"/>
    </reaction>
</comment>
<feature type="transmembrane region" description="Helical" evidence="8">
    <location>
        <begin position="305"/>
        <end position="328"/>
    </location>
</feature>
<dbReference type="InterPro" id="IPR004358">
    <property type="entry name" value="Sig_transdc_His_kin-like_C"/>
</dbReference>
<dbReference type="CDD" id="cd06225">
    <property type="entry name" value="HAMP"/>
    <property type="match status" value="1"/>
</dbReference>
<accession>A0A4P6M0A0</accession>
<name>A0A4P6M0A0_9FIRM</name>
<dbReference type="KEGG" id="bpro:PMF13cell1_02214"/>
<keyword evidence="5 11" id="KW-0808">Transferase</keyword>
<gene>
    <name evidence="11" type="ORF">PMF13cell1_02214</name>
</gene>
<dbReference type="SUPFAM" id="SSF55874">
    <property type="entry name" value="ATPase domain of HSP90 chaperone/DNA topoisomerase II/histidine kinase"/>
    <property type="match status" value="1"/>
</dbReference>
<comment type="subcellular location">
    <subcellularLocation>
        <location evidence="2">Membrane</location>
    </subcellularLocation>
</comment>
<dbReference type="InterPro" id="IPR005467">
    <property type="entry name" value="His_kinase_dom"/>
</dbReference>
<evidence type="ECO:0000259" key="9">
    <source>
        <dbReference type="PROSITE" id="PS50109"/>
    </source>
</evidence>
<dbReference type="AlphaFoldDB" id="A0A4P6M0A0"/>
<dbReference type="SMART" id="SM00304">
    <property type="entry name" value="HAMP"/>
    <property type="match status" value="1"/>
</dbReference>
<dbReference type="Proteomes" id="UP000289794">
    <property type="component" value="Chromosome"/>
</dbReference>
<keyword evidence="4" id="KW-0597">Phosphoprotein</keyword>
<dbReference type="EC" id="2.7.13.3" evidence="3"/>
<dbReference type="PRINTS" id="PR00344">
    <property type="entry name" value="BCTRLSENSOR"/>
</dbReference>
<evidence type="ECO:0000313" key="12">
    <source>
        <dbReference type="Proteomes" id="UP000289794"/>
    </source>
</evidence>
<dbReference type="GO" id="GO:0000155">
    <property type="term" value="F:phosphorelay sensor kinase activity"/>
    <property type="evidence" value="ECO:0007669"/>
    <property type="project" value="InterPro"/>
</dbReference>
<dbReference type="Gene3D" id="3.30.565.10">
    <property type="entry name" value="Histidine kinase-like ATPase, C-terminal domain"/>
    <property type="match status" value="1"/>
</dbReference>
<keyword evidence="7" id="KW-0902">Two-component regulatory system</keyword>
<evidence type="ECO:0000259" key="10">
    <source>
        <dbReference type="PROSITE" id="PS50885"/>
    </source>
</evidence>
<evidence type="ECO:0000256" key="4">
    <source>
        <dbReference type="ARBA" id="ARBA00022553"/>
    </source>
</evidence>
<feature type="domain" description="Histidine kinase" evidence="9">
    <location>
        <begin position="492"/>
        <end position="610"/>
    </location>
</feature>
<proteinExistence type="predicted"/>
<dbReference type="InterPro" id="IPR003594">
    <property type="entry name" value="HATPase_dom"/>
</dbReference>
<feature type="domain" description="HAMP" evidence="10">
    <location>
        <begin position="329"/>
        <end position="384"/>
    </location>
</feature>
<dbReference type="EMBL" id="CP035945">
    <property type="protein sequence ID" value="QBE96667.1"/>
    <property type="molecule type" value="Genomic_DNA"/>
</dbReference>
<dbReference type="PANTHER" id="PTHR34220">
    <property type="entry name" value="SENSOR HISTIDINE KINASE YPDA"/>
    <property type="match status" value="1"/>
</dbReference>
<protein>
    <recommendedName>
        <fullName evidence="3">histidine kinase</fullName>
        <ecNumber evidence="3">2.7.13.3</ecNumber>
    </recommendedName>
</protein>
<dbReference type="GO" id="GO:0016020">
    <property type="term" value="C:membrane"/>
    <property type="evidence" value="ECO:0007669"/>
    <property type="project" value="UniProtKB-SubCell"/>
</dbReference>
<evidence type="ECO:0000256" key="8">
    <source>
        <dbReference type="SAM" id="Phobius"/>
    </source>
</evidence>
<evidence type="ECO:0000256" key="2">
    <source>
        <dbReference type="ARBA" id="ARBA00004370"/>
    </source>
</evidence>
<keyword evidence="6 11" id="KW-0418">Kinase</keyword>
<dbReference type="Pfam" id="PF02518">
    <property type="entry name" value="HATPase_c"/>
    <property type="match status" value="1"/>
</dbReference>
<feature type="transmembrane region" description="Helical" evidence="8">
    <location>
        <begin position="16"/>
        <end position="35"/>
    </location>
</feature>
<dbReference type="InterPro" id="IPR010559">
    <property type="entry name" value="Sig_transdc_His_kin_internal"/>
</dbReference>
<keyword evidence="8" id="KW-0472">Membrane</keyword>
<keyword evidence="8" id="KW-0812">Transmembrane</keyword>
<dbReference type="PROSITE" id="PS50885">
    <property type="entry name" value="HAMP"/>
    <property type="match status" value="1"/>
</dbReference>
<dbReference type="InterPro" id="IPR003660">
    <property type="entry name" value="HAMP_dom"/>
</dbReference>
<dbReference type="InterPro" id="IPR036890">
    <property type="entry name" value="HATPase_C_sf"/>
</dbReference>
<dbReference type="Gene3D" id="6.10.340.10">
    <property type="match status" value="1"/>
</dbReference>
<sequence length="618" mass="71677">MRQHKKNGGALKRKMFLGMILTLIPVLIVVTILFWQTRSALKEEYIRTSHHDLREISRNVDEKLEEVSSMSDAYAGNEKLNAYAEKDYSRKSQDYKKSDIVRIHQQVIQTIDWLNRREKISAVYTNKGVLLNFQDPNNDTPQVREKLEKMDVNSQQSLMRLIWYPVQVNFLMSAVQEDIHKKMAVFCSRRVYSWKHNQYEYAQIFALEESVFYNLYQEKADSLHGEIYIVNGSGELISTSDEKSLESCTVPGYLKDILSSRSDETFEITRDGENKLVSVEQSTVNDWVTVMIVPAGEVMKNMDSLYLKFFIILLVCMGISGLMMLWLYKSFMEPIGKLNNSMREVYGGNLDAYVEVKDYTRRNEINDMMVYYNSMLRRINTHIIEGLKADRKKKELELEVLMSQINPHFLYNTLENIVWKSSEAGRPDIGRMAASLGRMYRLSISGGQVIVPMEHEIEHLMAYVKIQQSRYGDGAEFDLRTDMAQIHELYSLKILLQPIVENSFLYGMDGLDRLMVIRMTIREKDGWVTIKVLDNGKGMDKKRLEEVRTQIHSGRKYEKDGAEKNRRSTGIGLNSVEMRIKLYFGLDHAVSIYSKEGQGTLVVVKIPRITKEDVEKSF</sequence>
<keyword evidence="8" id="KW-1133">Transmembrane helix</keyword>
<dbReference type="PANTHER" id="PTHR34220:SF7">
    <property type="entry name" value="SENSOR HISTIDINE KINASE YPDA"/>
    <property type="match status" value="1"/>
</dbReference>
<reference evidence="11 12" key="1">
    <citation type="submission" date="2019-01" db="EMBL/GenBank/DDBJ databases">
        <title>PMF-metabolizing Aryl O-demethylase.</title>
        <authorList>
            <person name="Kim M."/>
        </authorList>
    </citation>
    <scope>NUCLEOTIDE SEQUENCE [LARGE SCALE GENOMIC DNA]</scope>
    <source>
        <strain evidence="11 12">PMF1</strain>
    </source>
</reference>
<evidence type="ECO:0000256" key="1">
    <source>
        <dbReference type="ARBA" id="ARBA00000085"/>
    </source>
</evidence>